<evidence type="ECO:0000313" key="8">
    <source>
        <dbReference type="Proteomes" id="UP000010388"/>
    </source>
</evidence>
<dbReference type="KEGG" id="cgc:Cyagr_3054"/>
<dbReference type="Pfam" id="PF04986">
    <property type="entry name" value="Y2_Tnp"/>
    <property type="match status" value="1"/>
</dbReference>
<sequence>MLLLSHLVARYQGELERRHGHQLLPSHRQALQAMGRCRQSGSDVMRLQCSDCEHSIRIPHSCGHRSCPHCQHHESQQWIERQRAKLLPVEYFLITFTVPAELRQIFWQQQRLAYDLLLKTAWETIDSFARRDPKLRGKIGAHAVLHTHNRRLEYHPHVHLIVPAGAINVQKRQWRDKVAGYLFPAGNLARVFRAKWYEGMRRLGLRLKTPLPREWIVNCKSVGRGEKALVYLGRYLYRGVLPEKNIIADHEGKVSFCYQDNKGTRQVRTLPGGEFLWLLLRHVLPRRFRRVRDYGLLHGNAKRLIQGVQLLLRVELPIPELPREKAPMLCPLCQGQMRIIALRERGMTPLLC</sequence>
<evidence type="ECO:0000313" key="6">
    <source>
        <dbReference type="EMBL" id="AFY29486.1"/>
    </source>
</evidence>
<dbReference type="GO" id="GO:0003677">
    <property type="term" value="F:DNA binding"/>
    <property type="evidence" value="ECO:0007669"/>
    <property type="project" value="InterPro"/>
</dbReference>
<organism evidence="4 8">
    <name type="scientific">Cyanobium gracile (strain ATCC 27147 / PCC 6307)</name>
    <dbReference type="NCBI Taxonomy" id="292564"/>
    <lineage>
        <taxon>Bacteria</taxon>
        <taxon>Bacillati</taxon>
        <taxon>Cyanobacteriota</taxon>
        <taxon>Cyanophyceae</taxon>
        <taxon>Synechococcales</taxon>
        <taxon>Prochlorococcaceae</taxon>
        <taxon>Cyanobium</taxon>
    </lineage>
</organism>
<dbReference type="EMBL" id="CP003495">
    <property type="protein sequence ID" value="AFY29174.1"/>
    <property type="molecule type" value="Genomic_DNA"/>
</dbReference>
<name>K9P9B8_CYAGP</name>
<dbReference type="GO" id="GO:0006313">
    <property type="term" value="P:DNA transposition"/>
    <property type="evidence" value="ECO:0007669"/>
    <property type="project" value="InterPro"/>
</dbReference>
<dbReference type="PANTHER" id="PTHR37023:SF1">
    <property type="entry name" value="ISSOD25 TRANSPOSASE TNPA_ISSOD25"/>
    <property type="match status" value="1"/>
</dbReference>
<dbReference type="PATRIC" id="fig|292564.3.peg.1455"/>
<dbReference type="AlphaFoldDB" id="K9P9B8"/>
<evidence type="ECO:0000259" key="2">
    <source>
        <dbReference type="Pfam" id="PF14319"/>
    </source>
</evidence>
<feature type="domain" description="Transposase IS801/IS1294" evidence="1">
    <location>
        <begin position="140"/>
        <end position="300"/>
    </location>
</feature>
<dbReference type="GO" id="GO:0004803">
    <property type="term" value="F:transposase activity"/>
    <property type="evidence" value="ECO:0007669"/>
    <property type="project" value="InterPro"/>
</dbReference>
<dbReference type="KEGG" id="cgc:Cyagr_2234"/>
<dbReference type="EMBL" id="CP003495">
    <property type="protein sequence ID" value="AFY28689.1"/>
    <property type="molecule type" value="Genomic_DNA"/>
</dbReference>
<dbReference type="Pfam" id="PF14319">
    <property type="entry name" value="Zn_Tnp_IS91"/>
    <property type="match status" value="1"/>
</dbReference>
<dbReference type="EMBL" id="CP003495">
    <property type="protein sequence ID" value="AFY29346.1"/>
    <property type="molecule type" value="Genomic_DNA"/>
</dbReference>
<reference evidence="8" key="2">
    <citation type="journal article" date="2013" name="Proc. Natl. Acad. Sci. U.S.A.">
        <title>Improving the coverage of the cyanobacterial phylum using diversity-driven genome sequencing.</title>
        <authorList>
            <person name="Shih P.M."/>
            <person name="Wu D."/>
            <person name="Latifi A."/>
            <person name="Axen S.D."/>
            <person name="Fewer D.P."/>
            <person name="Talla E."/>
            <person name="Calteau A."/>
            <person name="Cai F."/>
            <person name="Tandeau de Marsac N."/>
            <person name="Rippka R."/>
            <person name="Herdman M."/>
            <person name="Sivonen K."/>
            <person name="Coursin T."/>
            <person name="Laurent T."/>
            <person name="Goodwin L."/>
            <person name="Nolan M."/>
            <person name="Davenport K.W."/>
            <person name="Han C.S."/>
            <person name="Rubin E.M."/>
            <person name="Eisen J.A."/>
            <person name="Woyke T."/>
            <person name="Gugger M."/>
            <person name="Kerfeld C.A."/>
        </authorList>
    </citation>
    <scope>NUCLEOTIDE SEQUENCE [LARGE SCALE GENOMIC DNA]</scope>
    <source>
        <strain evidence="8">ATCC 27147 / PCC 6307</strain>
    </source>
</reference>
<dbReference type="InterPro" id="IPR026889">
    <property type="entry name" value="Zn_Tnp"/>
</dbReference>
<dbReference type="KEGG" id="cgc:Cyagr_1529"/>
<evidence type="ECO:0000313" key="3">
    <source>
        <dbReference type="EMBL" id="AFY28689.1"/>
    </source>
</evidence>
<evidence type="ECO:0000313" key="5">
    <source>
        <dbReference type="EMBL" id="AFY29346.1"/>
    </source>
</evidence>
<dbReference type="OrthoDB" id="9791273at2"/>
<evidence type="ECO:0000259" key="1">
    <source>
        <dbReference type="Pfam" id="PF04986"/>
    </source>
</evidence>
<dbReference type="InterPro" id="IPR007069">
    <property type="entry name" value="Transposase_32"/>
</dbReference>
<dbReference type="KEGG" id="cgc:Cyagr_2380"/>
<dbReference type="eggNOG" id="COG0517">
    <property type="taxonomic scope" value="Bacteria"/>
</dbReference>
<dbReference type="Proteomes" id="UP000010388">
    <property type="component" value="Chromosome"/>
</dbReference>
<accession>K9P9B8</accession>
<gene>
    <name evidence="3" type="ordered locus">Cyagr_1529</name>
    <name evidence="4" type="ordered locus">Cyagr_2053</name>
    <name evidence="5" type="ordered locus">Cyagr_2234</name>
    <name evidence="6" type="ordered locus">Cyagr_2380</name>
    <name evidence="7" type="ordered locus">Cyagr_3054</name>
</gene>
<dbReference type="KEGG" id="cgc:Cyagr_2053"/>
<protein>
    <submittedName>
        <fullName evidence="4">Putative transposase</fullName>
    </submittedName>
</protein>
<evidence type="ECO:0000313" key="4">
    <source>
        <dbReference type="EMBL" id="AFY29174.1"/>
    </source>
</evidence>
<dbReference type="EMBL" id="CP003495">
    <property type="protein sequence ID" value="AFY30136.1"/>
    <property type="molecule type" value="Genomic_DNA"/>
</dbReference>
<reference evidence="4" key="1">
    <citation type="submission" date="2012-04" db="EMBL/GenBank/DDBJ databases">
        <title>Complete genome of Cyanobium gracile PCC 6307.</title>
        <authorList>
            <consortium name="US DOE Joint Genome Institute"/>
            <person name="Gugger M."/>
            <person name="Coursin T."/>
            <person name="Rippka R."/>
            <person name="Tandeau De Marsac N."/>
            <person name="Huntemann M."/>
            <person name="Wei C.-L."/>
            <person name="Han J."/>
            <person name="Detter J.C."/>
            <person name="Han C."/>
            <person name="Tapia R."/>
            <person name="Held B."/>
            <person name="Chen A."/>
            <person name="Krypides N."/>
            <person name="Mavromatis K."/>
            <person name="Markowitz V."/>
            <person name="Szeto E."/>
            <person name="Ivanova N."/>
            <person name="Pagani I."/>
            <person name="Pati A."/>
            <person name="Goodwin L."/>
            <person name="Peters L."/>
            <person name="Pitluck S."/>
            <person name="Woyke T."/>
            <person name="Kerfeld C."/>
        </authorList>
    </citation>
    <scope>NUCLEOTIDE SEQUENCE</scope>
    <source>
        <strain evidence="4">PCC 6307</strain>
    </source>
</reference>
<dbReference type="STRING" id="292564.Cyagr_1529"/>
<evidence type="ECO:0000313" key="7">
    <source>
        <dbReference type="EMBL" id="AFY30136.1"/>
    </source>
</evidence>
<proteinExistence type="predicted"/>
<dbReference type="PANTHER" id="PTHR37023">
    <property type="entry name" value="TRANSPOSASE"/>
    <property type="match status" value="1"/>
</dbReference>
<dbReference type="RefSeq" id="WP_015109140.1">
    <property type="nucleotide sequence ID" value="NC_019675.1"/>
</dbReference>
<dbReference type="HOGENOM" id="CLU_038153_1_0_3"/>
<dbReference type="EMBL" id="CP003495">
    <property type="protein sequence ID" value="AFY29486.1"/>
    <property type="molecule type" value="Genomic_DNA"/>
</dbReference>
<feature type="domain" description="Transposase zinc-binding" evidence="2">
    <location>
        <begin position="11"/>
        <end position="98"/>
    </location>
</feature>